<gene>
    <name evidence="2" type="ORF">H5410_027203</name>
</gene>
<dbReference type="EMBL" id="JACXVP010000005">
    <property type="protein sequence ID" value="KAG5605711.1"/>
    <property type="molecule type" value="Genomic_DNA"/>
</dbReference>
<name>A0A9J5Z1B1_SOLCO</name>
<keyword evidence="1" id="KW-0732">Signal</keyword>
<accession>A0A9J5Z1B1</accession>
<dbReference type="Proteomes" id="UP000824120">
    <property type="component" value="Chromosome 5"/>
</dbReference>
<evidence type="ECO:0000313" key="3">
    <source>
        <dbReference type="Proteomes" id="UP000824120"/>
    </source>
</evidence>
<keyword evidence="3" id="KW-1185">Reference proteome</keyword>
<feature type="chain" id="PRO_5039899390" evidence="1">
    <location>
        <begin position="24"/>
        <end position="148"/>
    </location>
</feature>
<feature type="signal peptide" evidence="1">
    <location>
        <begin position="1"/>
        <end position="23"/>
    </location>
</feature>
<protein>
    <submittedName>
        <fullName evidence="2">Uncharacterized protein</fullName>
    </submittedName>
</protein>
<evidence type="ECO:0000313" key="2">
    <source>
        <dbReference type="EMBL" id="KAG5605711.1"/>
    </source>
</evidence>
<dbReference type="AlphaFoldDB" id="A0A9J5Z1B1"/>
<proteinExistence type="predicted"/>
<sequence>MVFLSGLGLKFCFMFPMIRQISCEVFMQQVMQLKKEYLDLCSLSNFPLTYRLSWLHLCKKKFLFVCAVLVDIMILAYTFQSDLIDGSGSIPEIRLKKWSPLQLNTYLTQLASRLPFVSISVQRTSCASYILIKPKKHLFPYPEATPAH</sequence>
<evidence type="ECO:0000256" key="1">
    <source>
        <dbReference type="SAM" id="SignalP"/>
    </source>
</evidence>
<organism evidence="2 3">
    <name type="scientific">Solanum commersonii</name>
    <name type="common">Commerson's wild potato</name>
    <name type="synonym">Commerson's nightshade</name>
    <dbReference type="NCBI Taxonomy" id="4109"/>
    <lineage>
        <taxon>Eukaryota</taxon>
        <taxon>Viridiplantae</taxon>
        <taxon>Streptophyta</taxon>
        <taxon>Embryophyta</taxon>
        <taxon>Tracheophyta</taxon>
        <taxon>Spermatophyta</taxon>
        <taxon>Magnoliopsida</taxon>
        <taxon>eudicotyledons</taxon>
        <taxon>Gunneridae</taxon>
        <taxon>Pentapetalae</taxon>
        <taxon>asterids</taxon>
        <taxon>lamiids</taxon>
        <taxon>Solanales</taxon>
        <taxon>Solanaceae</taxon>
        <taxon>Solanoideae</taxon>
        <taxon>Solaneae</taxon>
        <taxon>Solanum</taxon>
    </lineage>
</organism>
<reference evidence="2 3" key="1">
    <citation type="submission" date="2020-09" db="EMBL/GenBank/DDBJ databases">
        <title>De no assembly of potato wild relative species, Solanum commersonii.</title>
        <authorList>
            <person name="Cho K."/>
        </authorList>
    </citation>
    <scope>NUCLEOTIDE SEQUENCE [LARGE SCALE GENOMIC DNA]</scope>
    <source>
        <strain evidence="2">LZ3.2</strain>
        <tissue evidence="2">Leaf</tissue>
    </source>
</reference>
<comment type="caution">
    <text evidence="2">The sequence shown here is derived from an EMBL/GenBank/DDBJ whole genome shotgun (WGS) entry which is preliminary data.</text>
</comment>